<feature type="compositionally biased region" description="Pro residues" evidence="8">
    <location>
        <begin position="98"/>
        <end position="121"/>
    </location>
</feature>
<evidence type="ECO:0000313" key="12">
    <source>
        <dbReference type="Proteomes" id="UP001279410"/>
    </source>
</evidence>
<dbReference type="AlphaFoldDB" id="A0AAD3RJW9"/>
<reference evidence="11" key="1">
    <citation type="submission" date="2022-08" db="EMBL/GenBank/DDBJ databases">
        <title>Genome sequencing of akame (Lates japonicus).</title>
        <authorList>
            <person name="Hashiguchi Y."/>
            <person name="Takahashi H."/>
        </authorList>
    </citation>
    <scope>NUCLEOTIDE SEQUENCE</scope>
    <source>
        <strain evidence="11">Kochi</strain>
    </source>
</reference>
<evidence type="ECO:0000256" key="5">
    <source>
        <dbReference type="ARBA" id="ARBA00023136"/>
    </source>
</evidence>
<comment type="subcellular location">
    <subcellularLocation>
        <location evidence="1">Cell envelope</location>
    </subcellularLocation>
    <subcellularLocation>
        <location evidence="2">Membrane</location>
    </subcellularLocation>
</comment>
<comment type="caution">
    <text evidence="11">The sequence shown here is derived from an EMBL/GenBank/DDBJ whole genome shotgun (WGS) entry which is preliminary data.</text>
</comment>
<keyword evidence="5 9" id="KW-0472">Membrane</keyword>
<dbReference type="Pfam" id="PF15711">
    <property type="entry name" value="ILEI"/>
    <property type="match status" value="1"/>
</dbReference>
<dbReference type="InterPro" id="IPR055401">
    <property type="entry name" value="CEMIP_beta-hel_dom"/>
</dbReference>
<evidence type="ECO:0000256" key="6">
    <source>
        <dbReference type="ARBA" id="ARBA00023180"/>
    </source>
</evidence>
<evidence type="ECO:0000256" key="1">
    <source>
        <dbReference type="ARBA" id="ARBA00004196"/>
    </source>
</evidence>
<evidence type="ECO:0000313" key="11">
    <source>
        <dbReference type="EMBL" id="GLD73184.1"/>
    </source>
</evidence>
<dbReference type="EMBL" id="BRZM01001433">
    <property type="protein sequence ID" value="GLD73184.1"/>
    <property type="molecule type" value="Genomic_DNA"/>
</dbReference>
<dbReference type="GO" id="GO:0016020">
    <property type="term" value="C:membrane"/>
    <property type="evidence" value="ECO:0007669"/>
    <property type="project" value="UniProtKB-SubCell"/>
</dbReference>
<feature type="compositionally biased region" description="Polar residues" evidence="8">
    <location>
        <begin position="52"/>
        <end position="68"/>
    </location>
</feature>
<evidence type="ECO:0000256" key="2">
    <source>
        <dbReference type="ARBA" id="ARBA00004370"/>
    </source>
</evidence>
<dbReference type="InterPro" id="IPR019316">
    <property type="entry name" value="G8_domain"/>
</dbReference>
<evidence type="ECO:0000256" key="4">
    <source>
        <dbReference type="ARBA" id="ARBA00022737"/>
    </source>
</evidence>
<dbReference type="Pfam" id="PF24606">
    <property type="entry name" value="CEMIP_beta-hel"/>
    <property type="match status" value="1"/>
</dbReference>
<dbReference type="CDD" id="cd13938">
    <property type="entry name" value="PANDER_like_TMEM2"/>
    <property type="match status" value="1"/>
</dbReference>
<organism evidence="11 12">
    <name type="scientific">Lates japonicus</name>
    <name type="common">Japanese lates</name>
    <dbReference type="NCBI Taxonomy" id="270547"/>
    <lineage>
        <taxon>Eukaryota</taxon>
        <taxon>Metazoa</taxon>
        <taxon>Chordata</taxon>
        <taxon>Craniata</taxon>
        <taxon>Vertebrata</taxon>
        <taxon>Euteleostomi</taxon>
        <taxon>Actinopterygii</taxon>
        <taxon>Neopterygii</taxon>
        <taxon>Teleostei</taxon>
        <taxon>Neoteleostei</taxon>
        <taxon>Acanthomorphata</taxon>
        <taxon>Carangaria</taxon>
        <taxon>Carangaria incertae sedis</taxon>
        <taxon>Centropomidae</taxon>
        <taxon>Lates</taxon>
    </lineage>
</organism>
<feature type="transmembrane region" description="Helical" evidence="9">
    <location>
        <begin position="145"/>
        <end position="167"/>
    </location>
</feature>
<keyword evidence="6" id="KW-0325">Glycoprotein</keyword>
<dbReference type="PANTHER" id="PTHR15535:SF26">
    <property type="entry name" value="CELL SURFACE HYALURONIDASE"/>
    <property type="match status" value="1"/>
</dbReference>
<dbReference type="SMART" id="SM01225">
    <property type="entry name" value="G8"/>
    <property type="match status" value="1"/>
</dbReference>
<proteinExistence type="predicted"/>
<sequence length="656" mass="72123">MARRMRLTSPMAPSDSAWSACSPPCGAAWHHRVSVFNGPAQSEWTEQERSRTVSPTVADTYTMPTSDGPSRFPVFVAPPHSNHQRSPGYVPGRVAPVRSPPPAKAPPPPPLKPHGPPPERPAPFNLSEDSQRRERAQSLQQRKNTLICFGVSMGALTLTLILVLSLISGDVLDENCPDHNPSLSGWNPGHQPEKAIVVRRGHLFRLDSSATFYSLTIQSGGRVVFADNADGSKNITLRTRHILIEEGGALHIGAPKCHYRSRATIALVGRSDDKAVPEVPGLGRKFIGVQSGGTLELHGTERVSWSLLTRSIPASGLATGGHAFQRNFSRGINLRVVDQDTAAVLLSERYDTHESRNDSRRLTQLLRSLPAGRIVTLAVGDSAVKSLLDETKKTIEEKLGSSFVYDLKYRQAWALVSVVDGGNASCSEDVREHENHDTGGRALARRNFTTVDGVGFSVTAYSEWKNGFPISGFQVDAVDQVVLNLQDEVQRTWKPGDHIVVASTDYSMHQAEEFTLLPCPHCTSRQVRIQGKPQYSHVGEIIDGVDMRAEVALLSRNILIYGEMENSCYGNNMCQFYSHDTYGGHIKVKNTVGYDTLGHCFFLEDGIEQRNTFFHNLGLLTRPGTLLPTDRNETLCTSIKDKVYQGYTPSPSTECK</sequence>
<dbReference type="PANTHER" id="PTHR15535">
    <property type="entry name" value="TRANSMEMBRANE PROTEIN 2-RELATED"/>
    <property type="match status" value="1"/>
</dbReference>
<dbReference type="PROSITE" id="PS52031">
    <property type="entry name" value="GG_LECTIN"/>
    <property type="match status" value="1"/>
</dbReference>
<keyword evidence="12" id="KW-1185">Reference proteome</keyword>
<keyword evidence="9 11" id="KW-0812">Transmembrane</keyword>
<keyword evidence="4" id="KW-0677">Repeat</keyword>
<accession>A0AAD3RJW9</accession>
<dbReference type="InterPro" id="IPR039477">
    <property type="entry name" value="ILEI/PANDER_dom"/>
</dbReference>
<feature type="region of interest" description="Disordered" evidence="8">
    <location>
        <begin position="40"/>
        <end position="139"/>
    </location>
</feature>
<evidence type="ECO:0000259" key="10">
    <source>
        <dbReference type="PROSITE" id="PS51484"/>
    </source>
</evidence>
<evidence type="ECO:0000256" key="3">
    <source>
        <dbReference type="ARBA" id="ARBA00022734"/>
    </source>
</evidence>
<feature type="domain" description="G8" evidence="10">
    <location>
        <begin position="184"/>
        <end position="310"/>
    </location>
</feature>
<evidence type="ECO:0000256" key="7">
    <source>
        <dbReference type="PROSITE-ProRule" id="PRU01375"/>
    </source>
</evidence>
<dbReference type="GO" id="GO:0004553">
    <property type="term" value="F:hydrolase activity, hydrolyzing O-glycosyl compounds"/>
    <property type="evidence" value="ECO:0007669"/>
    <property type="project" value="UniProtKB-ARBA"/>
</dbReference>
<name>A0AAD3RJW9_LATJO</name>
<dbReference type="Pfam" id="PF10162">
    <property type="entry name" value="G8"/>
    <property type="match status" value="1"/>
</dbReference>
<dbReference type="InterPro" id="IPR052252">
    <property type="entry name" value="CEMIP/CEMIP2"/>
</dbReference>
<dbReference type="Proteomes" id="UP001279410">
    <property type="component" value="Unassembled WGS sequence"/>
</dbReference>
<evidence type="ECO:0000256" key="8">
    <source>
        <dbReference type="SAM" id="MobiDB-lite"/>
    </source>
</evidence>
<keyword evidence="9" id="KW-1133">Transmembrane helix</keyword>
<dbReference type="InterPro" id="IPR039473">
    <property type="entry name" value="TMEM2_PANDER-like"/>
</dbReference>
<dbReference type="GO" id="GO:0030246">
    <property type="term" value="F:carbohydrate binding"/>
    <property type="evidence" value="ECO:0007669"/>
    <property type="project" value="UniProtKB-UniRule"/>
</dbReference>
<gene>
    <name evidence="11" type="ORF">AKAME5_002450900</name>
</gene>
<dbReference type="PROSITE" id="PS51484">
    <property type="entry name" value="G8"/>
    <property type="match status" value="1"/>
</dbReference>
<protein>
    <submittedName>
        <fullName evidence="11">Transmembrane protein 2</fullName>
    </submittedName>
</protein>
<keyword evidence="3 7" id="KW-0430">Lectin</keyword>
<evidence type="ECO:0000256" key="9">
    <source>
        <dbReference type="SAM" id="Phobius"/>
    </source>
</evidence>